<dbReference type="GO" id="GO:0008168">
    <property type="term" value="F:methyltransferase activity"/>
    <property type="evidence" value="ECO:0007669"/>
    <property type="project" value="UniProtKB-KW"/>
</dbReference>
<dbReference type="PANTHER" id="PTHR47739">
    <property type="entry name" value="TRNA1(VAL) (ADENINE(37)-N6)-METHYLTRANSFERASE"/>
    <property type="match status" value="1"/>
</dbReference>
<dbReference type="Gene3D" id="3.40.50.150">
    <property type="entry name" value="Vaccinia Virus protein VP39"/>
    <property type="match status" value="1"/>
</dbReference>
<sequence length="250" mass="26352">MIETRIDAFLGGALQIEQPLRGYRAGADAVMLAAACAARQGESVLELGCGAGVAALCLASRVPGVDLWAVERDARFAALARDNAARNGASLSVVQADLADLPPDLRGRNFDHVMLNPPFFAAGTPSPDSLRAHARHEETPLTTWLDCALRRLRPGGHVTLIHLASRLDKILTLLAGRAGAVAILPISARRGRAAGRVIVQARKGSAAGLRLLYPFIMHQAPGHAGDAEDLTAEAQAVLRHNGAISLIQPE</sequence>
<dbReference type="AlphaFoldDB" id="A0A2K9MBX4"/>
<dbReference type="CDD" id="cd02440">
    <property type="entry name" value="AdoMet_MTases"/>
    <property type="match status" value="1"/>
</dbReference>
<dbReference type="InterPro" id="IPR007848">
    <property type="entry name" value="Small_mtfrase_dom"/>
</dbReference>
<reference evidence="5" key="1">
    <citation type="submission" date="2017-12" db="EMBL/GenBank/DDBJ databases">
        <title>Genomic analysis of Paracoccus sp. CBA4604.</title>
        <authorList>
            <person name="Roh S.W."/>
            <person name="Kim J.Y."/>
            <person name="Kim J.S."/>
        </authorList>
    </citation>
    <scope>NUCLEOTIDE SEQUENCE [LARGE SCALE GENOMIC DNA]</scope>
    <source>
        <strain evidence="5">CBA4604</strain>
    </source>
</reference>
<evidence type="ECO:0000259" key="3">
    <source>
        <dbReference type="Pfam" id="PF05175"/>
    </source>
</evidence>
<keyword evidence="4" id="KW-0808">Transferase</keyword>
<accession>A0A2K9MBX4</accession>
<evidence type="ECO:0000313" key="5">
    <source>
        <dbReference type="Proteomes" id="UP000234882"/>
    </source>
</evidence>
<dbReference type="GO" id="GO:0032259">
    <property type="term" value="P:methylation"/>
    <property type="evidence" value="ECO:0007669"/>
    <property type="project" value="UniProtKB-KW"/>
</dbReference>
<dbReference type="Pfam" id="PF05175">
    <property type="entry name" value="MTS"/>
    <property type="match status" value="1"/>
</dbReference>
<gene>
    <name evidence="4" type="ORF">CYR75_01545</name>
</gene>
<dbReference type="OrthoDB" id="5489421at2"/>
<dbReference type="KEGG" id="paru:CYR75_01545"/>
<dbReference type="InterPro" id="IPR050210">
    <property type="entry name" value="tRNA_Adenine-N(6)_MTase"/>
</dbReference>
<dbReference type="EMBL" id="CP025583">
    <property type="protein sequence ID" value="AUM73149.1"/>
    <property type="molecule type" value="Genomic_DNA"/>
</dbReference>
<dbReference type="InterPro" id="IPR029063">
    <property type="entry name" value="SAM-dependent_MTases_sf"/>
</dbReference>
<dbReference type="SUPFAM" id="SSF53335">
    <property type="entry name" value="S-adenosyl-L-methionine-dependent methyltransferases"/>
    <property type="match status" value="1"/>
</dbReference>
<feature type="domain" description="Methyltransferase small" evidence="3">
    <location>
        <begin position="32"/>
        <end position="123"/>
    </location>
</feature>
<evidence type="ECO:0000313" key="4">
    <source>
        <dbReference type="EMBL" id="AUM73149.1"/>
    </source>
</evidence>
<proteinExistence type="predicted"/>
<evidence type="ECO:0000256" key="2">
    <source>
        <dbReference type="ARBA" id="ARBA00022691"/>
    </source>
</evidence>
<protein>
    <submittedName>
        <fullName evidence="4">Methyltransferase</fullName>
    </submittedName>
</protein>
<name>A0A2K9MBX4_9RHOB</name>
<organism evidence="4 5">
    <name type="scientific">Paracoccus jeotgali</name>
    <dbReference type="NCBI Taxonomy" id="2065379"/>
    <lineage>
        <taxon>Bacteria</taxon>
        <taxon>Pseudomonadati</taxon>
        <taxon>Pseudomonadota</taxon>
        <taxon>Alphaproteobacteria</taxon>
        <taxon>Rhodobacterales</taxon>
        <taxon>Paracoccaceae</taxon>
        <taxon>Paracoccus</taxon>
    </lineage>
</organism>
<keyword evidence="5" id="KW-1185">Reference proteome</keyword>
<dbReference type="RefSeq" id="WP_101498533.1">
    <property type="nucleotide sequence ID" value="NZ_CP025583.1"/>
</dbReference>
<evidence type="ECO:0000256" key="1">
    <source>
        <dbReference type="ARBA" id="ARBA00022603"/>
    </source>
</evidence>
<keyword evidence="2" id="KW-0949">S-adenosyl-L-methionine</keyword>
<dbReference type="PANTHER" id="PTHR47739:SF1">
    <property type="entry name" value="TRNA1(VAL) (ADENINE(37)-N6)-METHYLTRANSFERASE"/>
    <property type="match status" value="1"/>
</dbReference>
<dbReference type="Proteomes" id="UP000234882">
    <property type="component" value="Chromosome"/>
</dbReference>
<keyword evidence="1 4" id="KW-0489">Methyltransferase</keyword>